<evidence type="ECO:0000256" key="1">
    <source>
        <dbReference type="SAM" id="MobiDB-lite"/>
    </source>
</evidence>
<feature type="compositionally biased region" description="Gly residues" evidence="1">
    <location>
        <begin position="151"/>
        <end position="163"/>
    </location>
</feature>
<dbReference type="EMBL" id="JAINUF010000001">
    <property type="protein sequence ID" value="KAJ8382023.1"/>
    <property type="molecule type" value="Genomic_DNA"/>
</dbReference>
<feature type="region of interest" description="Disordered" evidence="1">
    <location>
        <begin position="144"/>
        <end position="163"/>
    </location>
</feature>
<name>A0A9Q1GEC5_SYNKA</name>
<proteinExistence type="predicted"/>
<dbReference type="AlphaFoldDB" id="A0A9Q1GEC5"/>
<dbReference type="Proteomes" id="UP001152622">
    <property type="component" value="Chromosome 1"/>
</dbReference>
<reference evidence="2" key="1">
    <citation type="journal article" date="2023" name="Science">
        <title>Genome structures resolve the early diversification of teleost fishes.</title>
        <authorList>
            <person name="Parey E."/>
            <person name="Louis A."/>
            <person name="Montfort J."/>
            <person name="Bouchez O."/>
            <person name="Roques C."/>
            <person name="Iampietro C."/>
            <person name="Lluch J."/>
            <person name="Castinel A."/>
            <person name="Donnadieu C."/>
            <person name="Desvignes T."/>
            <person name="Floi Bucao C."/>
            <person name="Jouanno E."/>
            <person name="Wen M."/>
            <person name="Mejri S."/>
            <person name="Dirks R."/>
            <person name="Jansen H."/>
            <person name="Henkel C."/>
            <person name="Chen W.J."/>
            <person name="Zahm M."/>
            <person name="Cabau C."/>
            <person name="Klopp C."/>
            <person name="Thompson A.W."/>
            <person name="Robinson-Rechavi M."/>
            <person name="Braasch I."/>
            <person name="Lecointre G."/>
            <person name="Bobe J."/>
            <person name="Postlethwait J.H."/>
            <person name="Berthelot C."/>
            <person name="Roest Crollius H."/>
            <person name="Guiguen Y."/>
        </authorList>
    </citation>
    <scope>NUCLEOTIDE SEQUENCE</scope>
    <source>
        <strain evidence="2">WJC10195</strain>
    </source>
</reference>
<gene>
    <name evidence="2" type="ORF">SKAU_G00028010</name>
</gene>
<keyword evidence="3" id="KW-1185">Reference proteome</keyword>
<accession>A0A9Q1GEC5</accession>
<sequence length="206" mass="22118">MRVGVALRGLRRWKSGVFLPCRPVRVAAGGHRSAPQSVTACSSTHSTVSMPAASECCELPQLRDMGHNDGTTCRQCEDCLVSQYLAILRIRTSLRPFLVPAQNRGPVLGSGFAISDQQRHFQRILSRAITRCRESCDWAASERVADDGSGAPEGPGCGSADNGGVGEQGGSGWRLQAPADILFVIALFPSCICRGCFWFAVKAPRI</sequence>
<organism evidence="2 3">
    <name type="scientific">Synaphobranchus kaupii</name>
    <name type="common">Kaup's arrowtooth eel</name>
    <dbReference type="NCBI Taxonomy" id="118154"/>
    <lineage>
        <taxon>Eukaryota</taxon>
        <taxon>Metazoa</taxon>
        <taxon>Chordata</taxon>
        <taxon>Craniata</taxon>
        <taxon>Vertebrata</taxon>
        <taxon>Euteleostomi</taxon>
        <taxon>Actinopterygii</taxon>
        <taxon>Neopterygii</taxon>
        <taxon>Teleostei</taxon>
        <taxon>Anguilliformes</taxon>
        <taxon>Synaphobranchidae</taxon>
        <taxon>Synaphobranchus</taxon>
    </lineage>
</organism>
<evidence type="ECO:0000313" key="2">
    <source>
        <dbReference type="EMBL" id="KAJ8382023.1"/>
    </source>
</evidence>
<evidence type="ECO:0000313" key="3">
    <source>
        <dbReference type="Proteomes" id="UP001152622"/>
    </source>
</evidence>
<protein>
    <submittedName>
        <fullName evidence="2">Uncharacterized protein</fullName>
    </submittedName>
</protein>
<comment type="caution">
    <text evidence="2">The sequence shown here is derived from an EMBL/GenBank/DDBJ whole genome shotgun (WGS) entry which is preliminary data.</text>
</comment>